<sequence>MSKLCLGFEVHQPYRLDPAFNPQNGKARDLESLYFSPQNKEILERVADKCYIPATQIVLESLDKGFKCAFSLSGTVVEQLEKWRPDALELFRQVARHRNAELLSQTYYHSVASLFSDLEEFELQVRLHKRAMKSIFGVTPKVMENTEFIFNNAIAKSASQMGFTAVYTEGVERVLGWRSPNYVYSCSGVKLLMRNYRLSDDVAFRFNNRDWDQYPLTADKFASWVASSPGDYVNVFVDYETFGEHHWADTGIMDFLKWLPVECENRGVEFLMPSEAAEIEPKEELSIEETISWADVEKDASAWLGNTIQYTALKAIQRAKAYAYNKKIWRYLQTSDHFYYMASKFGACAEVHSYFSPGACQPYDSFATYMKILAHYERTYASRTRRKAAAMELRALEPAEAFHFFTPTAYTGFTAYGLDDLSDLLNYVPKDSVEHHMARGDFSRWIEDVLGDKELAEAVAACKTRLEVVEVIEKKREELWKSLK</sequence>
<evidence type="ECO:0000313" key="5">
    <source>
        <dbReference type="Proteomes" id="UP000005233"/>
    </source>
</evidence>
<dbReference type="OrthoDB" id="64936at2157"/>
<dbReference type="SUPFAM" id="SSF88713">
    <property type="entry name" value="Glycoside hydrolase/deacetylase"/>
    <property type="match status" value="1"/>
</dbReference>
<name>H8I833_METCZ</name>
<reference evidence="4 5" key="1">
    <citation type="journal article" date="2012" name="J. Bacteriol.">
        <title>Complete genome sequence of a thermophilic methanogen, Methanocella conradii HZ254, isolated from Chinese rice field soil.</title>
        <authorList>
            <person name="Lu Z."/>
            <person name="Lu Y."/>
        </authorList>
    </citation>
    <scope>NUCLEOTIDE SEQUENCE [LARGE SCALE GENOMIC DNA]</scope>
    <source>
        <strain evidence="5">DSM 24694 / JCM 17849 / CGMCC 1.5162 / HZ254</strain>
    </source>
</reference>
<dbReference type="EMBL" id="CP003243">
    <property type="protein sequence ID" value="AFD00851.1"/>
    <property type="molecule type" value="Genomic_DNA"/>
</dbReference>
<dbReference type="EC" id="3.2.1.1" evidence="4"/>
<dbReference type="PANTHER" id="PTHR36306">
    <property type="entry name" value="ALPHA-AMYLASE-RELATED-RELATED"/>
    <property type="match status" value="1"/>
</dbReference>
<dbReference type="HOGENOM" id="CLU_033691_0_0_2"/>
<proteinExistence type="inferred from homology"/>
<dbReference type="eggNOG" id="arCOG05127">
    <property type="taxonomic scope" value="Archaea"/>
</dbReference>
<evidence type="ECO:0000256" key="1">
    <source>
        <dbReference type="ARBA" id="ARBA00006821"/>
    </source>
</evidence>
<keyword evidence="4" id="KW-0326">Glycosidase</keyword>
<gene>
    <name evidence="4" type="ordered locus">Mtc_2113</name>
</gene>
<dbReference type="GO" id="GO:0004556">
    <property type="term" value="F:alpha-amylase activity"/>
    <property type="evidence" value="ECO:0007669"/>
    <property type="project" value="UniProtKB-EC"/>
</dbReference>
<dbReference type="RefSeq" id="WP_014406682.1">
    <property type="nucleotide sequence ID" value="NC_017034.1"/>
</dbReference>
<evidence type="ECO:0000313" key="4">
    <source>
        <dbReference type="EMBL" id="AFD00851.1"/>
    </source>
</evidence>
<accession>H8I833</accession>
<feature type="domain" description="Glycoside hydrolase family 57 N-terminal" evidence="3">
    <location>
        <begin position="6"/>
        <end position="283"/>
    </location>
</feature>
<dbReference type="AlphaFoldDB" id="H8I833"/>
<dbReference type="GO" id="GO:0005975">
    <property type="term" value="P:carbohydrate metabolic process"/>
    <property type="evidence" value="ECO:0007669"/>
    <property type="project" value="InterPro"/>
</dbReference>
<dbReference type="CDD" id="cd10795">
    <property type="entry name" value="GH57N_MJA1_like"/>
    <property type="match status" value="1"/>
</dbReference>
<dbReference type="STRING" id="1041930.Mtc_2113"/>
<comment type="similarity">
    <text evidence="1">Belongs to the glycosyl hydrolase 57 family.</text>
</comment>
<dbReference type="InterPro" id="IPR011330">
    <property type="entry name" value="Glyco_hydro/deAcase_b/a-brl"/>
</dbReference>
<dbReference type="GeneID" id="11972270"/>
<keyword evidence="5" id="KW-1185">Reference proteome</keyword>
<organism evidence="4 5">
    <name type="scientific">Methanocella conradii (strain DSM 24694 / JCM 17849 / CGMCC 1.5162 / HZ254)</name>
    <dbReference type="NCBI Taxonomy" id="1041930"/>
    <lineage>
        <taxon>Archaea</taxon>
        <taxon>Methanobacteriati</taxon>
        <taxon>Methanobacteriota</taxon>
        <taxon>Stenosarchaea group</taxon>
        <taxon>Methanomicrobia</taxon>
        <taxon>Methanocellales</taxon>
        <taxon>Methanocellaceae</taxon>
        <taxon>Methanocella</taxon>
    </lineage>
</organism>
<dbReference type="PANTHER" id="PTHR36306:SF1">
    <property type="entry name" value="ALPHA-AMYLASE-RELATED"/>
    <property type="match status" value="1"/>
</dbReference>
<dbReference type="Gene3D" id="3.20.110.20">
    <property type="match status" value="1"/>
</dbReference>
<dbReference type="InterPro" id="IPR052046">
    <property type="entry name" value="GH57_Enzymes"/>
</dbReference>
<evidence type="ECO:0000256" key="2">
    <source>
        <dbReference type="ARBA" id="ARBA00023277"/>
    </source>
</evidence>
<keyword evidence="4" id="KW-0378">Hydrolase</keyword>
<protein>
    <submittedName>
        <fullName evidence="4">Alpha-amylase/alpha-mannosidase</fullName>
        <ecNumber evidence="4">3.2.1.1</ecNumber>
    </submittedName>
</protein>
<keyword evidence="2" id="KW-0119">Carbohydrate metabolism</keyword>
<dbReference type="eggNOG" id="arCOG03278">
    <property type="taxonomic scope" value="Archaea"/>
</dbReference>
<evidence type="ECO:0000259" key="3">
    <source>
        <dbReference type="Pfam" id="PF03065"/>
    </source>
</evidence>
<dbReference type="Pfam" id="PF03065">
    <property type="entry name" value="Glyco_hydro_57"/>
    <property type="match status" value="1"/>
</dbReference>
<dbReference type="KEGG" id="mez:Mtc_2113"/>
<dbReference type="InterPro" id="IPR004300">
    <property type="entry name" value="Glyco_hydro_57_N"/>
</dbReference>
<dbReference type="Proteomes" id="UP000005233">
    <property type="component" value="Chromosome"/>
</dbReference>